<dbReference type="HOGENOM" id="CLU_2530373_0_0_1"/>
<keyword evidence="1" id="KW-0812">Transmembrane</keyword>
<reference evidence="2" key="2">
    <citation type="submission" date="2015-06" db="UniProtKB">
        <authorList>
            <consortium name="EnsemblMetazoa"/>
        </authorList>
    </citation>
    <scope>IDENTIFICATION</scope>
</reference>
<feature type="transmembrane region" description="Helical" evidence="1">
    <location>
        <begin position="20"/>
        <end position="38"/>
    </location>
</feature>
<evidence type="ECO:0000313" key="3">
    <source>
        <dbReference type="Proteomes" id="UP000015104"/>
    </source>
</evidence>
<proteinExistence type="predicted"/>
<protein>
    <submittedName>
        <fullName evidence="2">Uncharacterized protein</fullName>
    </submittedName>
</protein>
<keyword evidence="1" id="KW-0472">Membrane</keyword>
<evidence type="ECO:0000256" key="1">
    <source>
        <dbReference type="SAM" id="Phobius"/>
    </source>
</evidence>
<dbReference type="EMBL" id="CAEY01000064">
    <property type="status" value="NOT_ANNOTATED_CDS"/>
    <property type="molecule type" value="Genomic_DNA"/>
</dbReference>
<organism evidence="2 3">
    <name type="scientific">Tetranychus urticae</name>
    <name type="common">Two-spotted spider mite</name>
    <dbReference type="NCBI Taxonomy" id="32264"/>
    <lineage>
        <taxon>Eukaryota</taxon>
        <taxon>Metazoa</taxon>
        <taxon>Ecdysozoa</taxon>
        <taxon>Arthropoda</taxon>
        <taxon>Chelicerata</taxon>
        <taxon>Arachnida</taxon>
        <taxon>Acari</taxon>
        <taxon>Acariformes</taxon>
        <taxon>Trombidiformes</taxon>
        <taxon>Prostigmata</taxon>
        <taxon>Eleutherengona</taxon>
        <taxon>Raphignathae</taxon>
        <taxon>Tetranychoidea</taxon>
        <taxon>Tetranychidae</taxon>
        <taxon>Tetranychus</taxon>
    </lineage>
</organism>
<keyword evidence="3" id="KW-1185">Reference proteome</keyword>
<dbReference type="AlphaFoldDB" id="T1KGB7"/>
<sequence length="84" mass="9383">MKMTYNAINQFPRLPSHFVLHLNLLVCMAIEFLQMLYVTSGVNSLHPLGTMMDYSSTPNPMFKLELTSVTGSHKDGIDGMANGY</sequence>
<evidence type="ECO:0000313" key="2">
    <source>
        <dbReference type="EnsemblMetazoa" id="tetur11g00240.1"/>
    </source>
</evidence>
<dbReference type="EnsemblMetazoa" id="tetur11g00240.1">
    <property type="protein sequence ID" value="tetur11g00240.1"/>
    <property type="gene ID" value="tetur11g00240"/>
</dbReference>
<accession>T1KGB7</accession>
<name>T1KGB7_TETUR</name>
<dbReference type="Proteomes" id="UP000015104">
    <property type="component" value="Unassembled WGS sequence"/>
</dbReference>
<reference evidence="3" key="1">
    <citation type="submission" date="2011-08" db="EMBL/GenBank/DDBJ databases">
        <authorList>
            <person name="Rombauts S."/>
        </authorList>
    </citation>
    <scope>NUCLEOTIDE SEQUENCE</scope>
    <source>
        <strain evidence="3">London</strain>
    </source>
</reference>
<keyword evidence="1" id="KW-1133">Transmembrane helix</keyword>